<dbReference type="HAMAP" id="MF_00378">
    <property type="entry name" value="Exonuc_7_L"/>
    <property type="match status" value="1"/>
</dbReference>
<keyword evidence="2" id="KW-0540">Nuclease</keyword>
<dbReference type="GO" id="GO:0006308">
    <property type="term" value="P:DNA catabolic process"/>
    <property type="evidence" value="ECO:0007669"/>
    <property type="project" value="InterPro"/>
</dbReference>
<dbReference type="EMBL" id="FPHJ01000014">
    <property type="protein sequence ID" value="SFV55538.1"/>
    <property type="molecule type" value="Genomic_DNA"/>
</dbReference>
<sequence length="443" mass="50640">MLINPTNDTFNDDEIYDVSSFLKLCQNEISNTIPSCWLQGELTNLFQAKSGHTYFSIKDETSQVKCVLFRLNQRHLKFKLENNLSYLFRAKASIYQNRGEFQLIVEQIEATGVGNLQLAFEQLKKQLNEEGLFNPEHKKNLPLFPKKIAVITSSLGAVINDICNVLKRRYPFAEVLIYDTLVQGEDAPRQITHAIKRADEQDNDVLIIARGGGSLEDLWAFNSELVVRTIFNAKTPTISAIGHQADISLSDFVADKSAGTPSISAEIVAPDKNNLLEKNKQLKQQLNKIIQKYIADKTQQLDNLEQRIKQPQQNVFKATQRLFNLNQRLKRQQFLKTSHTQLSLLTKQLNIYSPLNQCFEKQQKQQQLNEKLKYLVTKKIQDKKMKFQQKTTILETLSPLKTLSRGYSITTHNNNIITNSKQIKKGDIIISKLETGSITSKIL</sequence>
<dbReference type="InterPro" id="IPR003753">
    <property type="entry name" value="Exonuc_VII_L"/>
</dbReference>
<keyword evidence="3 8" id="KW-0378">Hydrolase</keyword>
<dbReference type="GO" id="GO:0003676">
    <property type="term" value="F:nucleic acid binding"/>
    <property type="evidence" value="ECO:0007669"/>
    <property type="project" value="InterPro"/>
</dbReference>
<dbReference type="PANTHER" id="PTHR30008:SF0">
    <property type="entry name" value="EXODEOXYRIBONUCLEASE 7 LARGE SUBUNIT"/>
    <property type="match status" value="1"/>
</dbReference>
<keyword evidence="1" id="KW-0963">Cytoplasm</keyword>
<dbReference type="Pfam" id="PF02601">
    <property type="entry name" value="Exonuc_VII_L"/>
    <property type="match status" value="1"/>
</dbReference>
<evidence type="ECO:0000313" key="8">
    <source>
        <dbReference type="EMBL" id="SFV55538.1"/>
    </source>
</evidence>
<evidence type="ECO:0000256" key="4">
    <source>
        <dbReference type="ARBA" id="ARBA00022839"/>
    </source>
</evidence>
<name>A0A1W1BPN7_9ZZZZ</name>
<feature type="domain" description="Exonuclease VII large subunit C-terminal" evidence="6">
    <location>
        <begin position="132"/>
        <end position="440"/>
    </location>
</feature>
<keyword evidence="5" id="KW-0175">Coiled coil</keyword>
<dbReference type="InterPro" id="IPR020579">
    <property type="entry name" value="Exonuc_VII_lsu_C"/>
</dbReference>
<protein>
    <submittedName>
        <fullName evidence="8">Exodeoxyribonuclease VII large subunit</fullName>
        <ecNumber evidence="8">3.1.11.6</ecNumber>
    </submittedName>
</protein>
<dbReference type="PANTHER" id="PTHR30008">
    <property type="entry name" value="EXODEOXYRIBONUCLEASE 7 LARGE SUBUNIT"/>
    <property type="match status" value="1"/>
</dbReference>
<feature type="domain" description="OB-fold nucleic acid binding" evidence="7">
    <location>
        <begin position="17"/>
        <end position="109"/>
    </location>
</feature>
<dbReference type="GO" id="GO:0009318">
    <property type="term" value="C:exodeoxyribonuclease VII complex"/>
    <property type="evidence" value="ECO:0007669"/>
    <property type="project" value="InterPro"/>
</dbReference>
<evidence type="ECO:0000259" key="6">
    <source>
        <dbReference type="Pfam" id="PF02601"/>
    </source>
</evidence>
<dbReference type="AlphaFoldDB" id="A0A1W1BPN7"/>
<feature type="coiled-coil region" evidence="5">
    <location>
        <begin position="272"/>
        <end position="314"/>
    </location>
</feature>
<evidence type="ECO:0000256" key="3">
    <source>
        <dbReference type="ARBA" id="ARBA00022801"/>
    </source>
</evidence>
<dbReference type="GO" id="GO:0008855">
    <property type="term" value="F:exodeoxyribonuclease VII activity"/>
    <property type="evidence" value="ECO:0007669"/>
    <property type="project" value="UniProtKB-EC"/>
</dbReference>
<dbReference type="EC" id="3.1.11.6" evidence="8"/>
<gene>
    <name evidence="8" type="ORF">MNB_SUP05-5-367</name>
</gene>
<evidence type="ECO:0000256" key="2">
    <source>
        <dbReference type="ARBA" id="ARBA00022722"/>
    </source>
</evidence>
<accession>A0A1W1BPN7</accession>
<dbReference type="Pfam" id="PF13742">
    <property type="entry name" value="tRNA_anti_2"/>
    <property type="match status" value="1"/>
</dbReference>
<evidence type="ECO:0000259" key="7">
    <source>
        <dbReference type="Pfam" id="PF13742"/>
    </source>
</evidence>
<reference evidence="8" key="1">
    <citation type="submission" date="2016-10" db="EMBL/GenBank/DDBJ databases">
        <authorList>
            <person name="de Groot N.N."/>
        </authorList>
    </citation>
    <scope>NUCLEOTIDE SEQUENCE</scope>
</reference>
<dbReference type="InterPro" id="IPR025824">
    <property type="entry name" value="OB-fold_nuc-bd_dom"/>
</dbReference>
<dbReference type="CDD" id="cd04489">
    <property type="entry name" value="ExoVII_LU_OBF"/>
    <property type="match status" value="1"/>
</dbReference>
<evidence type="ECO:0000256" key="5">
    <source>
        <dbReference type="SAM" id="Coils"/>
    </source>
</evidence>
<keyword evidence="4" id="KW-0269">Exonuclease</keyword>
<dbReference type="NCBIfam" id="TIGR00237">
    <property type="entry name" value="xseA"/>
    <property type="match status" value="1"/>
</dbReference>
<evidence type="ECO:0000256" key="1">
    <source>
        <dbReference type="ARBA" id="ARBA00022490"/>
    </source>
</evidence>
<proteinExistence type="inferred from homology"/>
<organism evidence="8">
    <name type="scientific">hydrothermal vent metagenome</name>
    <dbReference type="NCBI Taxonomy" id="652676"/>
    <lineage>
        <taxon>unclassified sequences</taxon>
        <taxon>metagenomes</taxon>
        <taxon>ecological metagenomes</taxon>
    </lineage>
</organism>